<accession>A0A1X2H572</accession>
<keyword evidence="1" id="KW-0472">Membrane</keyword>
<gene>
    <name evidence="2" type="ORF">BCR43DRAFT_497149</name>
</gene>
<protein>
    <submittedName>
        <fullName evidence="2">Uncharacterized protein</fullName>
    </submittedName>
</protein>
<name>A0A1X2H572_SYNRA</name>
<evidence type="ECO:0000313" key="2">
    <source>
        <dbReference type="EMBL" id="ORY93559.1"/>
    </source>
</evidence>
<dbReference type="Proteomes" id="UP000242180">
    <property type="component" value="Unassembled WGS sequence"/>
</dbReference>
<comment type="caution">
    <text evidence="2">The sequence shown here is derived from an EMBL/GenBank/DDBJ whole genome shotgun (WGS) entry which is preliminary data.</text>
</comment>
<keyword evidence="1" id="KW-0812">Transmembrane</keyword>
<reference evidence="2 3" key="1">
    <citation type="submission" date="2016-07" db="EMBL/GenBank/DDBJ databases">
        <title>Pervasive Adenine N6-methylation of Active Genes in Fungi.</title>
        <authorList>
            <consortium name="DOE Joint Genome Institute"/>
            <person name="Mondo S.J."/>
            <person name="Dannebaum R.O."/>
            <person name="Kuo R.C."/>
            <person name="Labutti K."/>
            <person name="Haridas S."/>
            <person name="Kuo A."/>
            <person name="Salamov A."/>
            <person name="Ahrendt S.R."/>
            <person name="Lipzen A."/>
            <person name="Sullivan W."/>
            <person name="Andreopoulos W.B."/>
            <person name="Clum A."/>
            <person name="Lindquist E."/>
            <person name="Daum C."/>
            <person name="Ramamoorthy G.K."/>
            <person name="Gryganskyi A."/>
            <person name="Culley D."/>
            <person name="Magnuson J.K."/>
            <person name="James T.Y."/>
            <person name="O'Malley M.A."/>
            <person name="Stajich J.E."/>
            <person name="Spatafora J.W."/>
            <person name="Visel A."/>
            <person name="Grigoriev I.V."/>
        </authorList>
    </citation>
    <scope>NUCLEOTIDE SEQUENCE [LARGE SCALE GENOMIC DNA]</scope>
    <source>
        <strain evidence="2 3">NRRL 2496</strain>
    </source>
</reference>
<keyword evidence="1" id="KW-1133">Transmembrane helix</keyword>
<sequence>MWAYKAAVRMLYLRLGQRVSASLLASSHIYYLLSSLLPFFSPSLALPIPIPFLTFLYIIVSTCFEFVYYIEEGMNTLPFTQIPI</sequence>
<evidence type="ECO:0000313" key="3">
    <source>
        <dbReference type="Proteomes" id="UP000242180"/>
    </source>
</evidence>
<organism evidence="2 3">
    <name type="scientific">Syncephalastrum racemosum</name>
    <name type="common">Filamentous fungus</name>
    <dbReference type="NCBI Taxonomy" id="13706"/>
    <lineage>
        <taxon>Eukaryota</taxon>
        <taxon>Fungi</taxon>
        <taxon>Fungi incertae sedis</taxon>
        <taxon>Mucoromycota</taxon>
        <taxon>Mucoromycotina</taxon>
        <taxon>Mucoromycetes</taxon>
        <taxon>Mucorales</taxon>
        <taxon>Syncephalastraceae</taxon>
        <taxon>Syncephalastrum</taxon>
    </lineage>
</organism>
<keyword evidence="3" id="KW-1185">Reference proteome</keyword>
<dbReference type="InParanoid" id="A0A1X2H572"/>
<dbReference type="AlphaFoldDB" id="A0A1X2H572"/>
<evidence type="ECO:0000256" key="1">
    <source>
        <dbReference type="SAM" id="Phobius"/>
    </source>
</evidence>
<feature type="transmembrane region" description="Helical" evidence="1">
    <location>
        <begin position="46"/>
        <end position="70"/>
    </location>
</feature>
<feature type="transmembrane region" description="Helical" evidence="1">
    <location>
        <begin position="21"/>
        <end position="40"/>
    </location>
</feature>
<dbReference type="EMBL" id="MCGN01000009">
    <property type="protein sequence ID" value="ORY93559.1"/>
    <property type="molecule type" value="Genomic_DNA"/>
</dbReference>
<proteinExistence type="predicted"/>